<dbReference type="STRING" id="4795.A0A225W880"/>
<dbReference type="GO" id="GO:0000271">
    <property type="term" value="P:polysaccharide biosynthetic process"/>
    <property type="evidence" value="ECO:0007669"/>
    <property type="project" value="TreeGrafter"/>
</dbReference>
<keyword evidence="1" id="KW-0472">Membrane</keyword>
<keyword evidence="2" id="KW-0808">Transferase</keyword>
<name>A0A225W880_9STRA</name>
<keyword evidence="2" id="KW-0012">Acyltransferase</keyword>
<accession>A0A225W880</accession>
<comment type="caution">
    <text evidence="2">The sequence shown here is derived from an EMBL/GenBank/DDBJ whole genome shotgun (WGS) entry which is preliminary data.</text>
</comment>
<organism evidence="2 3">
    <name type="scientific">Phytophthora megakarya</name>
    <dbReference type="NCBI Taxonomy" id="4795"/>
    <lineage>
        <taxon>Eukaryota</taxon>
        <taxon>Sar</taxon>
        <taxon>Stramenopiles</taxon>
        <taxon>Oomycota</taxon>
        <taxon>Peronosporomycetes</taxon>
        <taxon>Peronosporales</taxon>
        <taxon>Peronosporaceae</taxon>
        <taxon>Phytophthora</taxon>
    </lineage>
</organism>
<dbReference type="GO" id="GO:0016020">
    <property type="term" value="C:membrane"/>
    <property type="evidence" value="ECO:0007669"/>
    <property type="project" value="TreeGrafter"/>
</dbReference>
<feature type="transmembrane region" description="Helical" evidence="1">
    <location>
        <begin position="12"/>
        <end position="31"/>
    </location>
</feature>
<dbReference type="AlphaFoldDB" id="A0A225W880"/>
<keyword evidence="1" id="KW-1133">Transmembrane helix</keyword>
<gene>
    <name evidence="2" type="ORF">PHMEG_00012841</name>
</gene>
<keyword evidence="3" id="KW-1185">Reference proteome</keyword>
<proteinExistence type="predicted"/>
<feature type="non-terminal residue" evidence="2">
    <location>
        <position position="1"/>
    </location>
</feature>
<evidence type="ECO:0000256" key="1">
    <source>
        <dbReference type="SAM" id="Phobius"/>
    </source>
</evidence>
<dbReference type="Proteomes" id="UP000198211">
    <property type="component" value="Unassembled WGS sequence"/>
</dbReference>
<dbReference type="EMBL" id="NBNE01001497">
    <property type="protein sequence ID" value="OWZ13775.1"/>
    <property type="molecule type" value="Genomic_DNA"/>
</dbReference>
<dbReference type="InterPro" id="IPR050879">
    <property type="entry name" value="Acyltransferase_3"/>
</dbReference>
<feature type="transmembrane region" description="Helical" evidence="1">
    <location>
        <begin position="123"/>
        <end position="142"/>
    </location>
</feature>
<evidence type="ECO:0000313" key="2">
    <source>
        <dbReference type="EMBL" id="OWZ13775.1"/>
    </source>
</evidence>
<sequence>WNIYRWDHMELSLHAPTFVAGSMAAVIFVKLETWLKKTNLKLRPITLFAIRTVEFVAISLILSLAFRGLFFTWIHSNIAPQTPGFPFISVLLTMVFVIEMLLPSGLSEVLEWSPLRYCGKISFSIYLLHGFIIYADAVQGQSNYYNRMFSRFGLILLLATTSYHLVEYPSQLLAQYITRELSKRETQQVSGIPNSIVCKIRPREPHAKAIWA</sequence>
<evidence type="ECO:0000313" key="3">
    <source>
        <dbReference type="Proteomes" id="UP000198211"/>
    </source>
</evidence>
<keyword evidence="1" id="KW-0812">Transmembrane</keyword>
<dbReference type="PANTHER" id="PTHR23028:SF53">
    <property type="entry name" value="ACYL_TRANSF_3 DOMAIN-CONTAINING PROTEIN"/>
    <property type="match status" value="1"/>
</dbReference>
<reference evidence="3" key="1">
    <citation type="submission" date="2017-03" db="EMBL/GenBank/DDBJ databases">
        <title>Phytopthora megakarya and P. palmivora, two closely related causual agents of cacao black pod achieved similar genome size and gene model numbers by different mechanisms.</title>
        <authorList>
            <person name="Ali S."/>
            <person name="Shao J."/>
            <person name="Larry D.J."/>
            <person name="Kronmiller B."/>
            <person name="Shen D."/>
            <person name="Strem M.D."/>
            <person name="Melnick R.L."/>
            <person name="Guiltinan M.J."/>
            <person name="Tyler B.M."/>
            <person name="Meinhardt L.W."/>
            <person name="Bailey B.A."/>
        </authorList>
    </citation>
    <scope>NUCLEOTIDE SEQUENCE [LARGE SCALE GENOMIC DNA]</scope>
    <source>
        <strain evidence="3">zdho120</strain>
    </source>
</reference>
<feature type="transmembrane region" description="Helical" evidence="1">
    <location>
        <begin position="52"/>
        <end position="73"/>
    </location>
</feature>
<feature type="transmembrane region" description="Helical" evidence="1">
    <location>
        <begin position="85"/>
        <end position="102"/>
    </location>
</feature>
<dbReference type="PANTHER" id="PTHR23028">
    <property type="entry name" value="ACETYLTRANSFERASE"/>
    <property type="match status" value="1"/>
</dbReference>
<dbReference type="OrthoDB" id="118951at2759"/>
<dbReference type="GO" id="GO:0016746">
    <property type="term" value="F:acyltransferase activity"/>
    <property type="evidence" value="ECO:0007669"/>
    <property type="project" value="UniProtKB-KW"/>
</dbReference>
<protein>
    <submittedName>
        <fullName evidence="2">Acyltransferase</fullName>
    </submittedName>
</protein>